<dbReference type="PRINTS" id="PR00792">
    <property type="entry name" value="PEPSIN"/>
</dbReference>
<dbReference type="Proteomes" id="UP001189429">
    <property type="component" value="Unassembled WGS sequence"/>
</dbReference>
<keyword evidence="4" id="KW-0378">Hydrolase</keyword>
<accession>A0ABN9VA75</accession>
<keyword evidence="3" id="KW-0064">Aspartyl protease</keyword>
<proteinExistence type="inferred from homology"/>
<dbReference type="PANTHER" id="PTHR47966">
    <property type="entry name" value="BETA-SITE APP-CLEAVING ENZYME, ISOFORM A-RELATED"/>
    <property type="match status" value="1"/>
</dbReference>
<dbReference type="EMBL" id="CAUYUJ010016898">
    <property type="protein sequence ID" value="CAK0869881.1"/>
    <property type="molecule type" value="Genomic_DNA"/>
</dbReference>
<dbReference type="InterPro" id="IPR034164">
    <property type="entry name" value="Pepsin-like_dom"/>
</dbReference>
<dbReference type="PROSITE" id="PS51767">
    <property type="entry name" value="PEPTIDASE_A1"/>
    <property type="match status" value="1"/>
</dbReference>
<comment type="similarity">
    <text evidence="1">Belongs to the peptidase A1 family.</text>
</comment>
<evidence type="ECO:0000256" key="4">
    <source>
        <dbReference type="ARBA" id="ARBA00022801"/>
    </source>
</evidence>
<dbReference type="Pfam" id="PF00026">
    <property type="entry name" value="Asp"/>
    <property type="match status" value="1"/>
</dbReference>
<evidence type="ECO:0000313" key="8">
    <source>
        <dbReference type="Proteomes" id="UP001189429"/>
    </source>
</evidence>
<evidence type="ECO:0000256" key="2">
    <source>
        <dbReference type="ARBA" id="ARBA00022670"/>
    </source>
</evidence>
<reference evidence="7" key="1">
    <citation type="submission" date="2023-10" db="EMBL/GenBank/DDBJ databases">
        <authorList>
            <person name="Chen Y."/>
            <person name="Shah S."/>
            <person name="Dougan E. K."/>
            <person name="Thang M."/>
            <person name="Chan C."/>
        </authorList>
    </citation>
    <scope>NUCLEOTIDE SEQUENCE [LARGE SCALE GENOMIC DNA]</scope>
</reference>
<dbReference type="PANTHER" id="PTHR47966:SF51">
    <property type="entry name" value="BETA-SITE APP-CLEAVING ENZYME, ISOFORM A-RELATED"/>
    <property type="match status" value="1"/>
</dbReference>
<dbReference type="InterPro" id="IPR001461">
    <property type="entry name" value="Aspartic_peptidase_A1"/>
</dbReference>
<evidence type="ECO:0000256" key="3">
    <source>
        <dbReference type="ARBA" id="ARBA00022750"/>
    </source>
</evidence>
<evidence type="ECO:0000313" key="7">
    <source>
        <dbReference type="EMBL" id="CAK0869881.1"/>
    </source>
</evidence>
<feature type="domain" description="Peptidase A1" evidence="6">
    <location>
        <begin position="66"/>
        <end position="405"/>
    </location>
</feature>
<gene>
    <name evidence="7" type="ORF">PCOR1329_LOCUS56118</name>
</gene>
<dbReference type="Gene3D" id="2.40.70.10">
    <property type="entry name" value="Acid Proteases"/>
    <property type="match status" value="2"/>
</dbReference>
<name>A0ABN9VA75_9DINO</name>
<dbReference type="InterPro" id="IPR033121">
    <property type="entry name" value="PEPTIDASE_A1"/>
</dbReference>
<evidence type="ECO:0000256" key="5">
    <source>
        <dbReference type="SAM" id="SignalP"/>
    </source>
</evidence>
<evidence type="ECO:0000256" key="1">
    <source>
        <dbReference type="ARBA" id="ARBA00007447"/>
    </source>
</evidence>
<evidence type="ECO:0000259" key="6">
    <source>
        <dbReference type="PROSITE" id="PS51767"/>
    </source>
</evidence>
<dbReference type="CDD" id="cd05471">
    <property type="entry name" value="pepsin_like"/>
    <property type="match status" value="1"/>
</dbReference>
<protein>
    <recommendedName>
        <fullName evidence="6">Peptidase A1 domain-containing protein</fullName>
    </recommendedName>
</protein>
<feature type="signal peptide" evidence="5">
    <location>
        <begin position="1"/>
        <end position="23"/>
    </location>
</feature>
<keyword evidence="8" id="KW-1185">Reference proteome</keyword>
<sequence>MARGFLCAASLLCVLEGAASVAAGRRKSFTLQLKEFASVTEIPAPLLPGQPPETHRVRRQIHVTEYYGKIAIGRPPQLFEVVFDTGSGNIVLPTIKCSDEVCTRHRRFRSEASTSSVQLAYEDDTPLAKGQSDRDTTSITYGTGKLTGEYIRDNICFGLGVEKGQVCTQSNFLGVTQESKYPFIELPFDGVFGLGLAGLSTGPNFNFVNRLKGNGSKVEPVFGVFLRGLDRDEDSEITFGDWRKERVATGEKLHWLPIPQDEAEDKGYWLVTMRDVYVGGKALNLCGPAGSGDRCNVAMDTGSSLTMASPYQVSEMLGAVGLKYDCSNFEHLPELKFVFDAEAGGTYNMVLTPEDYVDQTHEGCITGFQPISLPPELGRMWVFGQTVLRKYYAVFDAERWRVGLAVAAHTARKRAPPAEPTEPPAEKPREVCEDQNVEMQKAPFSLPGCATFAKMGYCKRFTPLAQHYCGLSCKLCQPTGQNATQPKLKFVSAMTHRAGEGGAVVNGRGMSVASQAARVVHPRDAGEMF</sequence>
<keyword evidence="2" id="KW-0645">Protease</keyword>
<comment type="caution">
    <text evidence="7">The sequence shown here is derived from an EMBL/GenBank/DDBJ whole genome shotgun (WGS) entry which is preliminary data.</text>
</comment>
<feature type="chain" id="PRO_5045430434" description="Peptidase A1 domain-containing protein" evidence="5">
    <location>
        <begin position="24"/>
        <end position="529"/>
    </location>
</feature>
<dbReference type="InterPro" id="IPR021109">
    <property type="entry name" value="Peptidase_aspartic_dom_sf"/>
</dbReference>
<organism evidence="7 8">
    <name type="scientific">Prorocentrum cordatum</name>
    <dbReference type="NCBI Taxonomy" id="2364126"/>
    <lineage>
        <taxon>Eukaryota</taxon>
        <taxon>Sar</taxon>
        <taxon>Alveolata</taxon>
        <taxon>Dinophyceae</taxon>
        <taxon>Prorocentrales</taxon>
        <taxon>Prorocentraceae</taxon>
        <taxon>Prorocentrum</taxon>
    </lineage>
</organism>
<dbReference type="SUPFAM" id="SSF50630">
    <property type="entry name" value="Acid proteases"/>
    <property type="match status" value="1"/>
</dbReference>
<keyword evidence="5" id="KW-0732">Signal</keyword>